<dbReference type="OrthoDB" id="495795at2759"/>
<dbReference type="GO" id="GO:0006396">
    <property type="term" value="P:RNA processing"/>
    <property type="evidence" value="ECO:0007669"/>
    <property type="project" value="InterPro"/>
</dbReference>
<proteinExistence type="inferred from homology"/>
<dbReference type="InterPro" id="IPR000999">
    <property type="entry name" value="RNase_III_dom"/>
</dbReference>
<evidence type="ECO:0000313" key="7">
    <source>
        <dbReference type="Proteomes" id="UP000015453"/>
    </source>
</evidence>
<protein>
    <recommendedName>
        <fullName evidence="5">RNase III domain-containing protein</fullName>
    </recommendedName>
</protein>
<keyword evidence="7" id="KW-1185">Reference proteome</keyword>
<dbReference type="InterPro" id="IPR008226">
    <property type="entry name" value="Mini3_fam"/>
</dbReference>
<dbReference type="SUPFAM" id="SSF69065">
    <property type="entry name" value="RNase III domain-like"/>
    <property type="match status" value="1"/>
</dbReference>
<gene>
    <name evidence="6" type="ORF">M569_10376</name>
</gene>
<dbReference type="HAMAP" id="MF_01468">
    <property type="entry name" value="RNase_Mini_III"/>
    <property type="match status" value="1"/>
</dbReference>
<feature type="region of interest" description="Disordered" evidence="4">
    <location>
        <begin position="27"/>
        <end position="53"/>
    </location>
</feature>
<dbReference type="AlphaFoldDB" id="S8DX00"/>
<dbReference type="CDD" id="cd00593">
    <property type="entry name" value="RIBOc"/>
    <property type="match status" value="1"/>
</dbReference>
<name>S8DX00_9LAMI</name>
<keyword evidence="2" id="KW-0255">Endonuclease</keyword>
<dbReference type="Gene3D" id="1.10.1520.10">
    <property type="entry name" value="Ribonuclease III domain"/>
    <property type="match status" value="1"/>
</dbReference>
<dbReference type="InterPro" id="IPR036389">
    <property type="entry name" value="RNase_III_sf"/>
</dbReference>
<evidence type="ECO:0000256" key="4">
    <source>
        <dbReference type="SAM" id="MobiDB-lite"/>
    </source>
</evidence>
<evidence type="ECO:0000256" key="2">
    <source>
        <dbReference type="ARBA" id="ARBA00022759"/>
    </source>
</evidence>
<sequence>MASAVLQSVPLSIVRASAVDTKQRIPYNPQRTYPKKEALAESSRSASTNNEAKSARKISLSELLRRNISGGSSVEDRFYLGYETWIPNPPKVENPRSVLNAASLAYLGDCIYELYVRRHFLFPSLNIDEFNERVTAVVRCEAQDAALQKLLTEDILSREEREVVRWGKNSSSSKTRTKKRAGSAVYSRASSLETLVGYLYLTDTKRLDEVMEKIGFSTDTTPSET</sequence>
<feature type="domain" description="RNase III" evidence="5">
    <location>
        <begin position="103"/>
        <end position="203"/>
    </location>
</feature>
<dbReference type="GO" id="GO:0004525">
    <property type="term" value="F:ribonuclease III activity"/>
    <property type="evidence" value="ECO:0007669"/>
    <property type="project" value="InterPro"/>
</dbReference>
<keyword evidence="3" id="KW-0378">Hydrolase</keyword>
<accession>S8DX00</accession>
<evidence type="ECO:0000313" key="6">
    <source>
        <dbReference type="EMBL" id="EPS64407.1"/>
    </source>
</evidence>
<dbReference type="Proteomes" id="UP000015453">
    <property type="component" value="Unassembled WGS sequence"/>
</dbReference>
<organism evidence="6 7">
    <name type="scientific">Genlisea aurea</name>
    <dbReference type="NCBI Taxonomy" id="192259"/>
    <lineage>
        <taxon>Eukaryota</taxon>
        <taxon>Viridiplantae</taxon>
        <taxon>Streptophyta</taxon>
        <taxon>Embryophyta</taxon>
        <taxon>Tracheophyta</taxon>
        <taxon>Spermatophyta</taxon>
        <taxon>Magnoliopsida</taxon>
        <taxon>eudicotyledons</taxon>
        <taxon>Gunneridae</taxon>
        <taxon>Pentapetalae</taxon>
        <taxon>asterids</taxon>
        <taxon>lamiids</taxon>
        <taxon>Lamiales</taxon>
        <taxon>Lentibulariaceae</taxon>
        <taxon>Genlisea</taxon>
    </lineage>
</organism>
<evidence type="ECO:0000259" key="5">
    <source>
        <dbReference type="Pfam" id="PF00636"/>
    </source>
</evidence>
<reference evidence="6 7" key="1">
    <citation type="journal article" date="2013" name="BMC Genomics">
        <title>The miniature genome of a carnivorous plant Genlisea aurea contains a low number of genes and short non-coding sequences.</title>
        <authorList>
            <person name="Leushkin E.V."/>
            <person name="Sutormin R.A."/>
            <person name="Nabieva E.R."/>
            <person name="Penin A.A."/>
            <person name="Kondrashov A.S."/>
            <person name="Logacheva M.D."/>
        </authorList>
    </citation>
    <scope>NUCLEOTIDE SEQUENCE [LARGE SCALE GENOMIC DNA]</scope>
</reference>
<keyword evidence="1" id="KW-0540">Nuclease</keyword>
<feature type="compositionally biased region" description="Polar residues" evidence="4">
    <location>
        <begin position="42"/>
        <end position="52"/>
    </location>
</feature>
<dbReference type="EMBL" id="AUSU01004843">
    <property type="protein sequence ID" value="EPS64407.1"/>
    <property type="molecule type" value="Genomic_DNA"/>
</dbReference>
<dbReference type="PANTHER" id="PTHR34276:SF1">
    <property type="entry name" value="MINI-RIBONUCLEASE 3"/>
    <property type="match status" value="1"/>
</dbReference>
<comment type="caution">
    <text evidence="6">The sequence shown here is derived from an EMBL/GenBank/DDBJ whole genome shotgun (WGS) entry which is preliminary data.</text>
</comment>
<dbReference type="PANTHER" id="PTHR34276">
    <property type="entry name" value="MINI-RIBONUCLEASE 3"/>
    <property type="match status" value="1"/>
</dbReference>
<dbReference type="Pfam" id="PF00636">
    <property type="entry name" value="Ribonuclease_3"/>
    <property type="match status" value="1"/>
</dbReference>
<evidence type="ECO:0000256" key="3">
    <source>
        <dbReference type="ARBA" id="ARBA00022801"/>
    </source>
</evidence>
<evidence type="ECO:0000256" key="1">
    <source>
        <dbReference type="ARBA" id="ARBA00022722"/>
    </source>
</evidence>